<reference evidence="1" key="2">
    <citation type="submission" date="2021-01" db="EMBL/GenBank/DDBJ databases">
        <authorList>
            <person name="Schikora-Tamarit M.A."/>
        </authorList>
    </citation>
    <scope>NUCLEOTIDE SEQUENCE</scope>
    <source>
        <strain evidence="1">CBS6341</strain>
    </source>
</reference>
<reference evidence="1" key="1">
    <citation type="journal article" date="2021" name="Open Biol.">
        <title>Shared evolutionary footprints suggest mitochondrial oxidative damage underlies multiple complex I losses in fungi.</title>
        <authorList>
            <person name="Schikora-Tamarit M.A."/>
            <person name="Marcet-Houben M."/>
            <person name="Nosek J."/>
            <person name="Gabaldon T."/>
        </authorList>
    </citation>
    <scope>NUCLEOTIDE SEQUENCE</scope>
    <source>
        <strain evidence="1">CBS6341</strain>
    </source>
</reference>
<dbReference type="EMBL" id="JAEUBF010001261">
    <property type="protein sequence ID" value="KAH3672010.1"/>
    <property type="molecule type" value="Genomic_DNA"/>
</dbReference>
<comment type="caution">
    <text evidence="1">The sequence shown here is derived from an EMBL/GenBank/DDBJ whole genome shotgun (WGS) entry which is preliminary data.</text>
</comment>
<dbReference type="Proteomes" id="UP000769528">
    <property type="component" value="Unassembled WGS sequence"/>
</dbReference>
<protein>
    <submittedName>
        <fullName evidence="1">Uncharacterized protein</fullName>
    </submittedName>
</protein>
<organism evidence="1 2">
    <name type="scientific">Wickerhamomyces mucosus</name>
    <dbReference type="NCBI Taxonomy" id="1378264"/>
    <lineage>
        <taxon>Eukaryota</taxon>
        <taxon>Fungi</taxon>
        <taxon>Dikarya</taxon>
        <taxon>Ascomycota</taxon>
        <taxon>Saccharomycotina</taxon>
        <taxon>Saccharomycetes</taxon>
        <taxon>Phaffomycetales</taxon>
        <taxon>Wickerhamomycetaceae</taxon>
        <taxon>Wickerhamomyces</taxon>
    </lineage>
</organism>
<name>A0A9P8PI93_9ASCO</name>
<proteinExistence type="predicted"/>
<dbReference type="OrthoDB" id="10590674at2759"/>
<evidence type="ECO:0000313" key="2">
    <source>
        <dbReference type="Proteomes" id="UP000769528"/>
    </source>
</evidence>
<sequence>MNKTEVSKVEKNKVIGTSIIQPIKTMNGKTNKAICKEEPIATPIAKSILSFIATMIAVTCSDALATIEICPFFNAIIETINSTALPKVAFNNPPKVSPTCLANSSVANANNEANGIIAKKFIQKIQLELNSKYPEIIPNGTNINK</sequence>
<accession>A0A9P8PI93</accession>
<evidence type="ECO:0000313" key="1">
    <source>
        <dbReference type="EMBL" id="KAH3672010.1"/>
    </source>
</evidence>
<gene>
    <name evidence="1" type="ORF">WICMUC_004517</name>
</gene>
<dbReference type="AlphaFoldDB" id="A0A9P8PI93"/>
<keyword evidence="2" id="KW-1185">Reference proteome</keyword>